<protein>
    <submittedName>
        <fullName evidence="1">Uncharacterized protein</fullName>
    </submittedName>
</protein>
<gene>
    <name evidence="1" type="ORF">CYR75_04405</name>
</gene>
<organism evidence="1 2">
    <name type="scientific">Paracoccus jeotgali</name>
    <dbReference type="NCBI Taxonomy" id="2065379"/>
    <lineage>
        <taxon>Bacteria</taxon>
        <taxon>Pseudomonadati</taxon>
        <taxon>Pseudomonadota</taxon>
        <taxon>Alphaproteobacteria</taxon>
        <taxon>Rhodobacterales</taxon>
        <taxon>Paracoccaceae</taxon>
        <taxon>Paracoccus</taxon>
    </lineage>
</organism>
<dbReference type="AlphaFoldDB" id="A0A2K9MDA9"/>
<evidence type="ECO:0000313" key="2">
    <source>
        <dbReference type="Proteomes" id="UP000234882"/>
    </source>
</evidence>
<sequence>MLVMLATGRDKHVAVAYGEWLEDRVLAGLKEEEPELYADVLADVKARINALVCHLRESDSTDELFDDN</sequence>
<evidence type="ECO:0000313" key="1">
    <source>
        <dbReference type="EMBL" id="AUM73629.1"/>
    </source>
</evidence>
<keyword evidence="2" id="KW-1185">Reference proteome</keyword>
<dbReference type="Proteomes" id="UP000234882">
    <property type="component" value="Chromosome"/>
</dbReference>
<proteinExistence type="predicted"/>
<dbReference type="KEGG" id="paru:CYR75_04405"/>
<name>A0A2K9MDA9_9RHOB</name>
<dbReference type="EMBL" id="CP025583">
    <property type="protein sequence ID" value="AUM73629.1"/>
    <property type="molecule type" value="Genomic_DNA"/>
</dbReference>
<accession>A0A2K9MDA9</accession>
<reference evidence="2" key="1">
    <citation type="submission" date="2017-12" db="EMBL/GenBank/DDBJ databases">
        <title>Genomic analysis of Paracoccus sp. CBA4604.</title>
        <authorList>
            <person name="Roh S.W."/>
            <person name="Kim J.Y."/>
            <person name="Kim J.S."/>
        </authorList>
    </citation>
    <scope>NUCLEOTIDE SEQUENCE [LARGE SCALE GENOMIC DNA]</scope>
    <source>
        <strain evidence="2">CBA4604</strain>
    </source>
</reference>